<keyword evidence="2" id="KW-1185">Reference proteome</keyword>
<organism evidence="1 2">
    <name type="scientific">Staphylococcus hsinchuensis</name>
    <dbReference type="NCBI Taxonomy" id="3051183"/>
    <lineage>
        <taxon>Bacteria</taxon>
        <taxon>Bacillati</taxon>
        <taxon>Bacillota</taxon>
        <taxon>Bacilli</taxon>
        <taxon>Bacillales</taxon>
        <taxon>Staphylococcaceae</taxon>
        <taxon>Staphylococcus</taxon>
    </lineage>
</organism>
<evidence type="ECO:0000313" key="2">
    <source>
        <dbReference type="Proteomes" id="UP001436297"/>
    </source>
</evidence>
<reference evidence="1 2" key="1">
    <citation type="journal article" date="2024" name="Pathogens">
        <title>Staphylococcus hsinchuensis sp. nov., Isolated from Soymilk.</title>
        <authorList>
            <person name="Wang Y.T."/>
            <person name="Lin Y.C."/>
            <person name="Hsieh Y.H."/>
            <person name="Lin Y.T."/>
            <person name="Hamada M."/>
            <person name="Chen C.C."/>
            <person name="Liou J.S."/>
            <person name="Lee A.Y."/>
            <person name="Zhang W.L."/>
            <person name="Chen Y.T."/>
            <person name="Huang C.H."/>
        </authorList>
    </citation>
    <scope>NUCLEOTIDE SEQUENCE [LARGE SCALE GENOMIC DNA]</scope>
    <source>
        <strain evidence="1 2">H164</strain>
    </source>
</reference>
<dbReference type="NCBIfam" id="NF047427">
    <property type="entry name" value="phage_activ_RinB"/>
    <property type="match status" value="1"/>
</dbReference>
<gene>
    <name evidence="1" type="ORF">QQM35_05905</name>
</gene>
<evidence type="ECO:0008006" key="3">
    <source>
        <dbReference type="Google" id="ProtNLM"/>
    </source>
</evidence>
<protein>
    <recommendedName>
        <fullName evidence="3">Transcriptional regulator</fullName>
    </recommendedName>
</protein>
<accession>A0ABZ3E9P6</accession>
<dbReference type="EMBL" id="CP128355">
    <property type="protein sequence ID" value="XAF69608.1"/>
    <property type="molecule type" value="Genomic_DNA"/>
</dbReference>
<proteinExistence type="predicted"/>
<sequence>MKLILKLLLTLALYEELSKEITYEIICRMQAEDMVDQPKDYEE</sequence>
<name>A0ABZ3E9P6_9STAP</name>
<evidence type="ECO:0000313" key="1">
    <source>
        <dbReference type="EMBL" id="XAF69608.1"/>
    </source>
</evidence>
<dbReference type="RefSeq" id="WP_342610242.1">
    <property type="nucleotide sequence ID" value="NZ_CP128355.1"/>
</dbReference>
<dbReference type="Proteomes" id="UP001436297">
    <property type="component" value="Chromosome"/>
</dbReference>